<evidence type="ECO:0000313" key="1">
    <source>
        <dbReference type="EMBL" id="PDT49801.1"/>
    </source>
</evidence>
<gene>
    <name evidence="1" type="ORF">CO661_03885</name>
</gene>
<dbReference type="EMBL" id="NWTC01000002">
    <property type="protein sequence ID" value="PDT49801.1"/>
    <property type="molecule type" value="Genomic_DNA"/>
</dbReference>
<reference evidence="1 2" key="1">
    <citation type="submission" date="2017-09" db="EMBL/GenBank/DDBJ databases">
        <title>Comparative genomics of rhizobia isolated from Phaseolus vulgaris in China.</title>
        <authorList>
            <person name="Tong W."/>
        </authorList>
    </citation>
    <scope>NUCLEOTIDE SEQUENCE [LARGE SCALE GENOMIC DNA]</scope>
    <source>
        <strain evidence="1 2">PCH1</strain>
    </source>
</reference>
<evidence type="ECO:0000313" key="2">
    <source>
        <dbReference type="Proteomes" id="UP000220353"/>
    </source>
</evidence>
<sequence length="41" mass="4553">MKNFIPASFQAYDYSRLLVWLAFILALAVVAYSSLAGESLL</sequence>
<comment type="caution">
    <text evidence="1">The sequence shown here is derived from an EMBL/GenBank/DDBJ whole genome shotgun (WGS) entry which is preliminary data.</text>
</comment>
<protein>
    <submittedName>
        <fullName evidence="1">Uncharacterized protein</fullName>
    </submittedName>
</protein>
<accession>A0A2A6M4U5</accession>
<proteinExistence type="predicted"/>
<dbReference type="AlphaFoldDB" id="A0A2A6M4U5"/>
<name>A0A2A6M4U5_RHIFR</name>
<dbReference type="RefSeq" id="WP_040961347.1">
    <property type="nucleotide sequence ID" value="NZ_JBGCAL010000004.1"/>
</dbReference>
<organism evidence="1 2">
    <name type="scientific">Rhizobium fredii</name>
    <name type="common">Sinorhizobium fredii</name>
    <dbReference type="NCBI Taxonomy" id="380"/>
    <lineage>
        <taxon>Bacteria</taxon>
        <taxon>Pseudomonadati</taxon>
        <taxon>Pseudomonadota</taxon>
        <taxon>Alphaproteobacteria</taxon>
        <taxon>Hyphomicrobiales</taxon>
        <taxon>Rhizobiaceae</taxon>
        <taxon>Sinorhizobium/Ensifer group</taxon>
        <taxon>Sinorhizobium</taxon>
    </lineage>
</organism>
<dbReference type="Proteomes" id="UP000220353">
    <property type="component" value="Unassembled WGS sequence"/>
</dbReference>